<feature type="binding site" evidence="8">
    <location>
        <position position="232"/>
    </location>
    <ligand>
        <name>substrate</name>
    </ligand>
</feature>
<dbReference type="AlphaFoldDB" id="A0A133KJ74"/>
<dbReference type="GO" id="GO:0008483">
    <property type="term" value="F:transaminase activity"/>
    <property type="evidence" value="ECO:0007669"/>
    <property type="project" value="UniProtKB-KW"/>
</dbReference>
<dbReference type="GO" id="GO:0019464">
    <property type="term" value="P:glycine decarboxylation via glycine cleavage system"/>
    <property type="evidence" value="ECO:0007669"/>
    <property type="project" value="UniProtKB-UniRule"/>
</dbReference>
<dbReference type="EC" id="2.1.2.10" evidence="2 7"/>
<dbReference type="InterPro" id="IPR028896">
    <property type="entry name" value="GcvT/YgfZ/DmdA"/>
</dbReference>
<evidence type="ECO:0000256" key="7">
    <source>
        <dbReference type="HAMAP-Rule" id="MF_00259"/>
    </source>
</evidence>
<dbReference type="FunFam" id="3.30.70.1400:FF:000001">
    <property type="entry name" value="Aminomethyltransferase"/>
    <property type="match status" value="1"/>
</dbReference>
<dbReference type="GO" id="GO:0005829">
    <property type="term" value="C:cytosol"/>
    <property type="evidence" value="ECO:0007669"/>
    <property type="project" value="TreeGrafter"/>
</dbReference>
<keyword evidence="12" id="KW-0489">Methyltransferase</keyword>
<dbReference type="Pfam" id="PF01571">
    <property type="entry name" value="GCV_T"/>
    <property type="match status" value="1"/>
</dbReference>
<dbReference type="PIRSF" id="PIRSF006487">
    <property type="entry name" value="GcvT"/>
    <property type="match status" value="1"/>
</dbReference>
<evidence type="ECO:0000256" key="1">
    <source>
        <dbReference type="ARBA" id="ARBA00008609"/>
    </source>
</evidence>
<evidence type="ECO:0000256" key="8">
    <source>
        <dbReference type="PIRSR" id="PIRSR006487-1"/>
    </source>
</evidence>
<dbReference type="EMBL" id="LRPN01000116">
    <property type="protein sequence ID" value="KWZ79623.1"/>
    <property type="molecule type" value="Genomic_DNA"/>
</dbReference>
<evidence type="ECO:0000256" key="2">
    <source>
        <dbReference type="ARBA" id="ARBA00012616"/>
    </source>
</evidence>
<dbReference type="Gene3D" id="4.10.1250.10">
    <property type="entry name" value="Aminomethyltransferase fragment"/>
    <property type="match status" value="1"/>
</dbReference>
<evidence type="ECO:0000256" key="5">
    <source>
        <dbReference type="ARBA" id="ARBA00031395"/>
    </source>
</evidence>
<keyword evidence="3 7" id="KW-0032">Aminotransferase</keyword>
<dbReference type="Gene3D" id="3.30.70.1400">
    <property type="entry name" value="Aminomethyltransferase beta-barrel domains"/>
    <property type="match status" value="1"/>
</dbReference>
<keyword evidence="4 7" id="KW-0808">Transferase</keyword>
<dbReference type="NCBIfam" id="TIGR00528">
    <property type="entry name" value="gcvT"/>
    <property type="match status" value="1"/>
</dbReference>
<evidence type="ECO:0000256" key="3">
    <source>
        <dbReference type="ARBA" id="ARBA00022576"/>
    </source>
</evidence>
<evidence type="ECO:0000256" key="4">
    <source>
        <dbReference type="ARBA" id="ARBA00022679"/>
    </source>
</evidence>
<dbReference type="SUPFAM" id="SSF101790">
    <property type="entry name" value="Aminomethyltransferase beta-barrel domain"/>
    <property type="match status" value="1"/>
</dbReference>
<dbReference type="InterPro" id="IPR029043">
    <property type="entry name" value="GcvT/YgfZ_C"/>
</dbReference>
<feature type="domain" description="GCVT N-terminal" evidence="10">
    <location>
        <begin position="42"/>
        <end position="299"/>
    </location>
</feature>
<dbReference type="PANTHER" id="PTHR43757">
    <property type="entry name" value="AMINOMETHYLTRANSFERASE"/>
    <property type="match status" value="1"/>
</dbReference>
<evidence type="ECO:0000259" key="10">
    <source>
        <dbReference type="Pfam" id="PF01571"/>
    </source>
</evidence>
<dbReference type="Pfam" id="PF08669">
    <property type="entry name" value="GCV_T_C"/>
    <property type="match status" value="1"/>
</dbReference>
<dbReference type="HAMAP" id="MF_00259">
    <property type="entry name" value="GcvT"/>
    <property type="match status" value="1"/>
</dbReference>
<dbReference type="InterPro" id="IPR006222">
    <property type="entry name" value="GCVT_N"/>
</dbReference>
<dbReference type="FunFam" id="4.10.1250.10:FF:000001">
    <property type="entry name" value="Aminomethyltransferase"/>
    <property type="match status" value="1"/>
</dbReference>
<evidence type="ECO:0000256" key="6">
    <source>
        <dbReference type="ARBA" id="ARBA00047665"/>
    </source>
</evidence>
<dbReference type="GO" id="GO:0004047">
    <property type="term" value="F:aminomethyltransferase activity"/>
    <property type="evidence" value="ECO:0007669"/>
    <property type="project" value="UniProtKB-UniRule"/>
</dbReference>
<protein>
    <recommendedName>
        <fullName evidence="2 7">Aminomethyltransferase</fullName>
        <ecNumber evidence="2 7">2.1.2.10</ecNumber>
    </recommendedName>
    <alternativeName>
        <fullName evidence="5 7">Glycine cleavage system T protein</fullName>
    </alternativeName>
</protein>
<dbReference type="PANTHER" id="PTHR43757:SF2">
    <property type="entry name" value="AMINOMETHYLTRANSFERASE, MITOCHONDRIAL"/>
    <property type="match status" value="1"/>
</dbReference>
<comment type="subunit">
    <text evidence="7">The glycine cleavage system is composed of four proteins: P, T, L and H.</text>
</comment>
<comment type="similarity">
    <text evidence="1 7">Belongs to the GcvT family.</text>
</comment>
<dbReference type="NCBIfam" id="NF001567">
    <property type="entry name" value="PRK00389.1"/>
    <property type="match status" value="1"/>
</dbReference>
<sequence length="406" mass="44390">MQGQGIFREAGGIFPVFLPPDPRPDKKQNGGVRMPELKRTPLYDVYRKYGAKTTDFGGWELPVQFSGIKAEHEAVRTRAGLFDVSHMGEILVEGPQSLGFLQKMMTNDVSKLKPGAAQYTAMCNEAGGTVDDLLVYQLGENRYWLVVNAANTEKDYKWLVSHRTEDVSITDISASVAQLALQGPLATEVMQKLAPEADVFAIPTFSFIENAKAAGCKVLLSRTGYTGEDGFEIYCRSEDALKLWDEILAKGREKGVLPCGLGARDTLRFEAGLCLYGQELTEDISPLEAGIGFAVKLKKEADFIGKQALLAQKAEGLKRRLAGIEMIGRGIPRHGYSVYAGDERIGTVTTGTQSPTLKKNIGLALLRIPWDAPGTEVEVDVRSKKIKAVVVQTPFYKKPKNGGGEK</sequence>
<dbReference type="InterPro" id="IPR022903">
    <property type="entry name" value="GcvT_bac"/>
</dbReference>
<evidence type="ECO:0000256" key="9">
    <source>
        <dbReference type="SAM" id="MobiDB-lite"/>
    </source>
</evidence>
<dbReference type="InterPro" id="IPR027266">
    <property type="entry name" value="TrmE/GcvT-like"/>
</dbReference>
<dbReference type="Proteomes" id="UP000070376">
    <property type="component" value="Unassembled WGS sequence"/>
</dbReference>
<evidence type="ECO:0000313" key="12">
    <source>
        <dbReference type="EMBL" id="KWZ79623.1"/>
    </source>
</evidence>
<comment type="catalytic activity">
    <reaction evidence="6 7">
        <text>N(6)-[(R)-S(8)-aminomethyldihydrolipoyl]-L-lysyl-[protein] + (6S)-5,6,7,8-tetrahydrofolate = N(6)-[(R)-dihydrolipoyl]-L-lysyl-[protein] + (6R)-5,10-methylene-5,6,7,8-tetrahydrofolate + NH4(+)</text>
        <dbReference type="Rhea" id="RHEA:16945"/>
        <dbReference type="Rhea" id="RHEA-COMP:10475"/>
        <dbReference type="Rhea" id="RHEA-COMP:10492"/>
        <dbReference type="ChEBI" id="CHEBI:15636"/>
        <dbReference type="ChEBI" id="CHEBI:28938"/>
        <dbReference type="ChEBI" id="CHEBI:57453"/>
        <dbReference type="ChEBI" id="CHEBI:83100"/>
        <dbReference type="ChEBI" id="CHEBI:83143"/>
        <dbReference type="EC" id="2.1.2.10"/>
    </reaction>
</comment>
<dbReference type="GO" id="GO:0032259">
    <property type="term" value="P:methylation"/>
    <property type="evidence" value="ECO:0007669"/>
    <property type="project" value="UniProtKB-KW"/>
</dbReference>
<gene>
    <name evidence="7" type="primary">gcvT</name>
    <name evidence="12" type="ORF">HMPREF3213_02727</name>
</gene>
<feature type="domain" description="Aminomethyltransferase C-terminal" evidence="11">
    <location>
        <begin position="319"/>
        <end position="397"/>
    </location>
</feature>
<feature type="region of interest" description="Disordered" evidence="9">
    <location>
        <begin position="13"/>
        <end position="33"/>
    </location>
</feature>
<organism evidence="12 13">
    <name type="scientific">Heyndrickxia coagulans</name>
    <name type="common">Weizmannia coagulans</name>
    <dbReference type="NCBI Taxonomy" id="1398"/>
    <lineage>
        <taxon>Bacteria</taxon>
        <taxon>Bacillati</taxon>
        <taxon>Bacillota</taxon>
        <taxon>Bacilli</taxon>
        <taxon>Bacillales</taxon>
        <taxon>Bacillaceae</taxon>
        <taxon>Heyndrickxia</taxon>
    </lineage>
</organism>
<dbReference type="PATRIC" id="fig|1398.22.peg.2733"/>
<evidence type="ECO:0000259" key="11">
    <source>
        <dbReference type="Pfam" id="PF08669"/>
    </source>
</evidence>
<name>A0A133KJ74_HEYCO</name>
<accession>A0A133KJ74</accession>
<dbReference type="Gene3D" id="2.40.30.110">
    <property type="entry name" value="Aminomethyltransferase beta-barrel domains"/>
    <property type="match status" value="1"/>
</dbReference>
<proteinExistence type="inferred from homology"/>
<dbReference type="InterPro" id="IPR006223">
    <property type="entry name" value="GcvT"/>
</dbReference>
<dbReference type="Gene3D" id="3.30.1360.120">
    <property type="entry name" value="Probable tRNA modification gtpase trme, domain 1"/>
    <property type="match status" value="1"/>
</dbReference>
<reference evidence="13" key="1">
    <citation type="submission" date="2016-01" db="EMBL/GenBank/DDBJ databases">
        <authorList>
            <person name="Mitreva M."/>
            <person name="Pepin K.H."/>
            <person name="Mihindukulasuriya K.A."/>
            <person name="Fulton R."/>
            <person name="Fronick C."/>
            <person name="O'Laughlin M."/>
            <person name="Miner T."/>
            <person name="Herter B."/>
            <person name="Rosa B.A."/>
            <person name="Cordes M."/>
            <person name="Tomlinson C."/>
            <person name="Wollam A."/>
            <person name="Palsikar V.B."/>
            <person name="Mardis E.R."/>
            <person name="Wilson R.K."/>
        </authorList>
    </citation>
    <scope>NUCLEOTIDE SEQUENCE [LARGE SCALE GENOMIC DNA]</scope>
    <source>
        <strain evidence="13">GED7749B</strain>
    </source>
</reference>
<comment type="caution">
    <text evidence="12">The sequence shown here is derived from an EMBL/GenBank/DDBJ whole genome shotgun (WGS) entry which is preliminary data.</text>
</comment>
<comment type="function">
    <text evidence="7">The glycine cleavage system catalyzes the degradation of glycine.</text>
</comment>
<dbReference type="GO" id="GO:0008168">
    <property type="term" value="F:methyltransferase activity"/>
    <property type="evidence" value="ECO:0007669"/>
    <property type="project" value="UniProtKB-KW"/>
</dbReference>
<dbReference type="InterPro" id="IPR013977">
    <property type="entry name" value="GcvT_C"/>
</dbReference>
<evidence type="ECO:0000313" key="13">
    <source>
        <dbReference type="Proteomes" id="UP000070376"/>
    </source>
</evidence>
<dbReference type="FunFam" id="2.40.30.110:FF:000003">
    <property type="entry name" value="Aminomethyltransferase"/>
    <property type="match status" value="1"/>
</dbReference>
<dbReference type="GO" id="GO:0005960">
    <property type="term" value="C:glycine cleavage complex"/>
    <property type="evidence" value="ECO:0007669"/>
    <property type="project" value="InterPro"/>
</dbReference>
<dbReference type="SUPFAM" id="SSF103025">
    <property type="entry name" value="Folate-binding domain"/>
    <property type="match status" value="1"/>
</dbReference>